<dbReference type="InterPro" id="IPR058913">
    <property type="entry name" value="Integrase_dom_put"/>
</dbReference>
<dbReference type="PANTHER" id="PTHR46791">
    <property type="entry name" value="EXPRESSED PROTEIN"/>
    <property type="match status" value="1"/>
</dbReference>
<dbReference type="OrthoDB" id="2686689at2759"/>
<dbReference type="EMBL" id="MRZV01001482">
    <property type="protein sequence ID" value="PIK37562.1"/>
    <property type="molecule type" value="Genomic_DNA"/>
</dbReference>
<dbReference type="GO" id="GO:0015074">
    <property type="term" value="P:DNA integration"/>
    <property type="evidence" value="ECO:0007669"/>
    <property type="project" value="InterPro"/>
</dbReference>
<feature type="non-terminal residue" evidence="2">
    <location>
        <position position="1"/>
    </location>
</feature>
<reference evidence="2 3" key="1">
    <citation type="journal article" date="2017" name="PLoS Biol.">
        <title>The sea cucumber genome provides insights into morphological evolution and visceral regeneration.</title>
        <authorList>
            <person name="Zhang X."/>
            <person name="Sun L."/>
            <person name="Yuan J."/>
            <person name="Sun Y."/>
            <person name="Gao Y."/>
            <person name="Zhang L."/>
            <person name="Li S."/>
            <person name="Dai H."/>
            <person name="Hamel J.F."/>
            <person name="Liu C."/>
            <person name="Yu Y."/>
            <person name="Liu S."/>
            <person name="Lin W."/>
            <person name="Guo K."/>
            <person name="Jin S."/>
            <person name="Xu P."/>
            <person name="Storey K.B."/>
            <person name="Huan P."/>
            <person name="Zhang T."/>
            <person name="Zhou Y."/>
            <person name="Zhang J."/>
            <person name="Lin C."/>
            <person name="Li X."/>
            <person name="Xing L."/>
            <person name="Huo D."/>
            <person name="Sun M."/>
            <person name="Wang L."/>
            <person name="Mercier A."/>
            <person name="Li F."/>
            <person name="Yang H."/>
            <person name="Xiang J."/>
        </authorList>
    </citation>
    <scope>NUCLEOTIDE SEQUENCE [LARGE SCALE GENOMIC DNA]</scope>
    <source>
        <strain evidence="2">Shaxun</strain>
        <tissue evidence="2">Muscle</tissue>
    </source>
</reference>
<evidence type="ECO:0000313" key="3">
    <source>
        <dbReference type="Proteomes" id="UP000230750"/>
    </source>
</evidence>
<dbReference type="InterPro" id="IPR001584">
    <property type="entry name" value="Integrase_cat-core"/>
</dbReference>
<dbReference type="InterPro" id="IPR036397">
    <property type="entry name" value="RNaseH_sf"/>
</dbReference>
<dbReference type="PANTHER" id="PTHR46791:SF5">
    <property type="entry name" value="CLR5 DOMAIN-CONTAINING PROTEIN-RELATED"/>
    <property type="match status" value="1"/>
</dbReference>
<dbReference type="SUPFAM" id="SSF53098">
    <property type="entry name" value="Ribonuclease H-like"/>
    <property type="match status" value="1"/>
</dbReference>
<feature type="domain" description="Integrase catalytic" evidence="1">
    <location>
        <begin position="78"/>
        <end position="259"/>
    </location>
</feature>
<dbReference type="Pfam" id="PF24764">
    <property type="entry name" value="rva_4"/>
    <property type="match status" value="1"/>
</dbReference>
<name>A0A2G8JP65_STIJA</name>
<dbReference type="AlphaFoldDB" id="A0A2G8JP65"/>
<proteinExistence type="predicted"/>
<dbReference type="Gene3D" id="3.30.420.10">
    <property type="entry name" value="Ribonuclease H-like superfamily/Ribonuclease H"/>
    <property type="match status" value="1"/>
</dbReference>
<keyword evidence="3" id="KW-1185">Reference proteome</keyword>
<accession>A0A2G8JP65</accession>
<dbReference type="Proteomes" id="UP000230750">
    <property type="component" value="Unassembled WGS sequence"/>
</dbReference>
<dbReference type="GO" id="GO:0003676">
    <property type="term" value="F:nucleic acid binding"/>
    <property type="evidence" value="ECO:0007669"/>
    <property type="project" value="InterPro"/>
</dbReference>
<organism evidence="2 3">
    <name type="scientific">Stichopus japonicus</name>
    <name type="common">Sea cucumber</name>
    <dbReference type="NCBI Taxonomy" id="307972"/>
    <lineage>
        <taxon>Eukaryota</taxon>
        <taxon>Metazoa</taxon>
        <taxon>Echinodermata</taxon>
        <taxon>Eleutherozoa</taxon>
        <taxon>Echinozoa</taxon>
        <taxon>Holothuroidea</taxon>
        <taxon>Aspidochirotacea</taxon>
        <taxon>Aspidochirotida</taxon>
        <taxon>Stichopodidae</taxon>
        <taxon>Apostichopus</taxon>
    </lineage>
</organism>
<gene>
    <name evidence="2" type="ORF">BSL78_25607</name>
</gene>
<comment type="caution">
    <text evidence="2">The sequence shown here is derived from an EMBL/GenBank/DDBJ whole genome shotgun (WGS) entry which is preliminary data.</text>
</comment>
<evidence type="ECO:0000313" key="2">
    <source>
        <dbReference type="EMBL" id="PIK37562.1"/>
    </source>
</evidence>
<sequence>TFNLATREYSAITDEDLDSAVRAVMMGNRRIGANAVLTRLNNNGVWVPRERVRQSVRRVDPAGVALRSRRVVKRRVYNVAGPNTLWHLDGNHKLIRWRIVVHGGIDGYSRLITFMDASTSNHSNTVLKLFQDATRRYGIPSRIRCDNGGENSRVCEFMEMYHGPGRGSAIRGRSVHNQRIERNWLDMWNGCVNVFYDIFVALERTGLLDPNSDGQMYALHFVYLPRIRHALRQFVNQWNHHKMRTEHSLSPTQLFVHRSLELHCSSSTAMTDMFENCVDQDHMLLNNIDTSQDNEHDRELITVDVPMTTPPISEEQAQFLSQQIDPLAGINDGNLGVDLYLATLDLLRDMLDL</sequence>
<evidence type="ECO:0000259" key="1">
    <source>
        <dbReference type="PROSITE" id="PS50994"/>
    </source>
</evidence>
<dbReference type="STRING" id="307972.A0A2G8JP65"/>
<dbReference type="InterPro" id="IPR012337">
    <property type="entry name" value="RNaseH-like_sf"/>
</dbReference>
<dbReference type="PROSITE" id="PS50994">
    <property type="entry name" value="INTEGRASE"/>
    <property type="match status" value="1"/>
</dbReference>
<protein>
    <recommendedName>
        <fullName evidence="1">Integrase catalytic domain-containing protein</fullName>
    </recommendedName>
</protein>